<evidence type="ECO:0000256" key="4">
    <source>
        <dbReference type="ARBA" id="ARBA00023040"/>
    </source>
</evidence>
<keyword evidence="6" id="KW-0675">Receptor</keyword>
<keyword evidence="3 10" id="KW-1133">Transmembrane helix</keyword>
<evidence type="ECO:0000259" key="11">
    <source>
        <dbReference type="PROSITE" id="PS50259"/>
    </source>
</evidence>
<sequence length="923" mass="103151">MLSSSLGKWEELRLNEAANIPPREDGQVFDVLRNYIDEEDGGSTKDIAFCRVVSLVPFTTEGGGFYGTGYEMAIGIALALSHLNEGNGTFVPDVVGLNERCNIRFTAEFIDTQHNAGIVMNQIVKLTDTSRKRLPSAFLGAYRSSVSGPSSMITALQGYPQISGASTSAQLDDKEQYPKFARTIPSDDGVAKAIVEYLSISLGLEHVAVININDAFGNSFARGLKHAAGKNETNMNVIQIPFDETEESIHQAIVSLKQSNYKFVFCIAFFPWHDTIMTEASRMGLAGDGVYNWIFADPFAGTLDGRKFEQDSVLQKAYHGTGMLTSSAKTGLKFQSFSDSMQALKNENDMQYLNAAFPHFDQTPYFEVNSTFMDPIIYDYTMFFYDAAILMGLAACDAVGENLTMTGDTFYHRIVNSPSFQGLSGTVVLDPTTGTREPHSAYYTLSNYVEREIRDEETGKTMIEFETFRTDQYSNGTWLSIVNYTFNDGTSNQPLGIPSYSIEENFIQSWIRAIMCILCAGAMLLSIAFTLWIWLRRRTRVVRASQPFFLLLICLGCFIMASGIIPLQFDHQIADLYKCTIACNAIVWQEIIGFGIVSSSVVCKTHRINVLMRNSARFSRIKVTVRDTIKPVFILTSLNIILLSLMTALNPLTFEIQIVRVDEFDRPLETYPYCSKKTSLCYLIPLVVLNMTSAIIAIYEAWRARKIATEFSESQYIFKALISILLVVFIGGPITFIANDNPNALAFISSVIIFVSVSAILLFMFVPKILFEREHEKKRKQKIIARRKYSSPIRSNAVGSLFESNCVNTGSSGEQILTSKTQKELSEEVELLKKLLNEVTEKRNTECKHCEGGFVPLQEFDSSKRKCEDIGNDNMNNEDSGQTEESNQKSSSESRSIASRSLGESYGESIGYLNDINTKEEEI</sequence>
<feature type="transmembrane region" description="Helical" evidence="10">
    <location>
        <begin position="585"/>
        <end position="603"/>
    </location>
</feature>
<name>A0A7S4AFU2_9STRA</name>
<dbReference type="GO" id="GO:0038039">
    <property type="term" value="C:G protein-coupled receptor heterodimeric complex"/>
    <property type="evidence" value="ECO:0007669"/>
    <property type="project" value="TreeGrafter"/>
</dbReference>
<dbReference type="Pfam" id="PF00003">
    <property type="entry name" value="7tm_3"/>
    <property type="match status" value="1"/>
</dbReference>
<evidence type="ECO:0000256" key="2">
    <source>
        <dbReference type="ARBA" id="ARBA00022692"/>
    </source>
</evidence>
<evidence type="ECO:0000256" key="10">
    <source>
        <dbReference type="SAM" id="Phobius"/>
    </source>
</evidence>
<dbReference type="CDD" id="cd15047">
    <property type="entry name" value="7tmC_GABA-B-like"/>
    <property type="match status" value="1"/>
</dbReference>
<comment type="subcellular location">
    <subcellularLocation>
        <location evidence="1">Membrane</location>
        <topology evidence="1">Multi-pass membrane protein</topology>
    </subcellularLocation>
</comment>
<evidence type="ECO:0000256" key="1">
    <source>
        <dbReference type="ARBA" id="ARBA00004141"/>
    </source>
</evidence>
<dbReference type="PROSITE" id="PS50259">
    <property type="entry name" value="G_PROTEIN_RECEP_F3_4"/>
    <property type="match status" value="1"/>
</dbReference>
<feature type="transmembrane region" description="Helical" evidence="10">
    <location>
        <begin position="547"/>
        <end position="565"/>
    </location>
</feature>
<feature type="transmembrane region" description="Helical" evidence="10">
    <location>
        <begin position="510"/>
        <end position="535"/>
    </location>
</feature>
<accession>A0A7S4AFU2</accession>
<keyword evidence="4" id="KW-0297">G-protein coupled receptor</keyword>
<evidence type="ECO:0000256" key="5">
    <source>
        <dbReference type="ARBA" id="ARBA00023136"/>
    </source>
</evidence>
<evidence type="ECO:0000256" key="7">
    <source>
        <dbReference type="ARBA" id="ARBA00023180"/>
    </source>
</evidence>
<feature type="transmembrane region" description="Helical" evidence="10">
    <location>
        <begin position="716"/>
        <end position="738"/>
    </location>
</feature>
<evidence type="ECO:0000256" key="6">
    <source>
        <dbReference type="ARBA" id="ARBA00023170"/>
    </source>
</evidence>
<dbReference type="GO" id="GO:0007214">
    <property type="term" value="P:gamma-aminobutyric acid signaling pathway"/>
    <property type="evidence" value="ECO:0007669"/>
    <property type="project" value="TreeGrafter"/>
</dbReference>
<dbReference type="InterPro" id="IPR028082">
    <property type="entry name" value="Peripla_BP_I"/>
</dbReference>
<feature type="transmembrane region" description="Helical" evidence="10">
    <location>
        <begin position="682"/>
        <end position="704"/>
    </location>
</feature>
<dbReference type="AlphaFoldDB" id="A0A7S4AFU2"/>
<feature type="transmembrane region" description="Helical" evidence="10">
    <location>
        <begin position="744"/>
        <end position="771"/>
    </location>
</feature>
<dbReference type="PANTHER" id="PTHR10519:SF20">
    <property type="entry name" value="G-PROTEIN COUPLED RECEPTOR 156-RELATED"/>
    <property type="match status" value="1"/>
</dbReference>
<evidence type="ECO:0000313" key="12">
    <source>
        <dbReference type="EMBL" id="CAE0713556.1"/>
    </source>
</evidence>
<keyword evidence="8" id="KW-0807">Transducer</keyword>
<gene>
    <name evidence="12" type="ORF">PAUS00366_LOCUS6308</name>
</gene>
<feature type="region of interest" description="Disordered" evidence="9">
    <location>
        <begin position="866"/>
        <end position="923"/>
    </location>
</feature>
<feature type="domain" description="G-protein coupled receptors family 3 profile" evidence="11">
    <location>
        <begin position="580"/>
        <end position="769"/>
    </location>
</feature>
<dbReference type="InterPro" id="IPR017978">
    <property type="entry name" value="GPCR_3_C"/>
</dbReference>
<dbReference type="InterPro" id="IPR000337">
    <property type="entry name" value="GPCR_3"/>
</dbReference>
<dbReference type="GO" id="GO:0004965">
    <property type="term" value="F:G protein-coupled GABA receptor activity"/>
    <property type="evidence" value="ECO:0007669"/>
    <property type="project" value="InterPro"/>
</dbReference>
<dbReference type="Pfam" id="PF01094">
    <property type="entry name" value="ANF_receptor"/>
    <property type="match status" value="1"/>
</dbReference>
<proteinExistence type="predicted"/>
<dbReference type="Gene3D" id="3.40.50.2300">
    <property type="match status" value="2"/>
</dbReference>
<keyword evidence="5 10" id="KW-0472">Membrane</keyword>
<evidence type="ECO:0000256" key="9">
    <source>
        <dbReference type="SAM" id="MobiDB-lite"/>
    </source>
</evidence>
<reference evidence="12" key="1">
    <citation type="submission" date="2021-01" db="EMBL/GenBank/DDBJ databases">
        <authorList>
            <person name="Corre E."/>
            <person name="Pelletier E."/>
            <person name="Niang G."/>
            <person name="Scheremetjew M."/>
            <person name="Finn R."/>
            <person name="Kale V."/>
            <person name="Holt S."/>
            <person name="Cochrane G."/>
            <person name="Meng A."/>
            <person name="Brown T."/>
            <person name="Cohen L."/>
        </authorList>
    </citation>
    <scope>NUCLEOTIDE SEQUENCE</scope>
    <source>
        <strain evidence="12">10249 10 AB</strain>
    </source>
</reference>
<evidence type="ECO:0000256" key="3">
    <source>
        <dbReference type="ARBA" id="ARBA00022989"/>
    </source>
</evidence>
<dbReference type="EMBL" id="HBIX01008161">
    <property type="protein sequence ID" value="CAE0713556.1"/>
    <property type="molecule type" value="Transcribed_RNA"/>
</dbReference>
<dbReference type="SUPFAM" id="SSF53822">
    <property type="entry name" value="Periplasmic binding protein-like I"/>
    <property type="match status" value="1"/>
</dbReference>
<protein>
    <recommendedName>
        <fullName evidence="11">G-protein coupled receptors family 3 profile domain-containing protein</fullName>
    </recommendedName>
</protein>
<feature type="compositionally biased region" description="Low complexity" evidence="9">
    <location>
        <begin position="884"/>
        <end position="901"/>
    </location>
</feature>
<dbReference type="PRINTS" id="PR00248">
    <property type="entry name" value="GPCRMGR"/>
</dbReference>
<keyword evidence="2 10" id="KW-0812">Transmembrane</keyword>
<keyword evidence="7" id="KW-0325">Glycoprotein</keyword>
<dbReference type="PRINTS" id="PR01176">
    <property type="entry name" value="GABABRECEPTR"/>
</dbReference>
<dbReference type="InterPro" id="IPR001828">
    <property type="entry name" value="ANF_lig-bd_rcpt"/>
</dbReference>
<evidence type="ECO:0000256" key="8">
    <source>
        <dbReference type="ARBA" id="ARBA00023224"/>
    </source>
</evidence>
<dbReference type="InterPro" id="IPR002455">
    <property type="entry name" value="GPCR3_GABA-B"/>
</dbReference>
<organism evidence="12">
    <name type="scientific">Pseudo-nitzschia australis</name>
    <dbReference type="NCBI Taxonomy" id="44445"/>
    <lineage>
        <taxon>Eukaryota</taxon>
        <taxon>Sar</taxon>
        <taxon>Stramenopiles</taxon>
        <taxon>Ochrophyta</taxon>
        <taxon>Bacillariophyta</taxon>
        <taxon>Bacillariophyceae</taxon>
        <taxon>Bacillariophycidae</taxon>
        <taxon>Bacillariales</taxon>
        <taxon>Bacillariaceae</taxon>
        <taxon>Pseudo-nitzschia</taxon>
    </lineage>
</organism>
<dbReference type="PANTHER" id="PTHR10519">
    <property type="entry name" value="GABA-B RECEPTOR"/>
    <property type="match status" value="1"/>
</dbReference>
<feature type="transmembrane region" description="Helical" evidence="10">
    <location>
        <begin position="632"/>
        <end position="652"/>
    </location>
</feature>